<evidence type="ECO:0000256" key="1">
    <source>
        <dbReference type="SAM" id="MobiDB-lite"/>
    </source>
</evidence>
<feature type="non-terminal residue" evidence="2">
    <location>
        <position position="1"/>
    </location>
</feature>
<sequence>RISGDKFAGEAADSAEAQAKTLVGRILTERALGSGEYLDTLVRANQLMPGAEFDPSALQENFTQARDEAVSILNEAREGYERLAQKQSNTSWVHQASLATVYHLLWLIDEFNADQHRSNLLDQLGQTIENRQQSPHLQQQVALHVLLTGAAEPSRPEQPSGGEAVEEEVSEEEADEAEDDSGGD</sequence>
<feature type="region of interest" description="Disordered" evidence="1">
    <location>
        <begin position="147"/>
        <end position="184"/>
    </location>
</feature>
<accession>X0ZX49</accession>
<dbReference type="EMBL" id="BARS01050968">
    <property type="protein sequence ID" value="GAG52636.1"/>
    <property type="molecule type" value="Genomic_DNA"/>
</dbReference>
<gene>
    <name evidence="2" type="ORF">S01H1_75995</name>
</gene>
<evidence type="ECO:0000313" key="2">
    <source>
        <dbReference type="EMBL" id="GAG52636.1"/>
    </source>
</evidence>
<name>X0ZX49_9ZZZZ</name>
<dbReference type="AlphaFoldDB" id="X0ZX49"/>
<reference evidence="2" key="1">
    <citation type="journal article" date="2014" name="Front. Microbiol.">
        <title>High frequency of phylogenetically diverse reductive dehalogenase-homologous genes in deep subseafloor sedimentary metagenomes.</title>
        <authorList>
            <person name="Kawai M."/>
            <person name="Futagami T."/>
            <person name="Toyoda A."/>
            <person name="Takaki Y."/>
            <person name="Nishi S."/>
            <person name="Hori S."/>
            <person name="Arai W."/>
            <person name="Tsubouchi T."/>
            <person name="Morono Y."/>
            <person name="Uchiyama I."/>
            <person name="Ito T."/>
            <person name="Fujiyama A."/>
            <person name="Inagaki F."/>
            <person name="Takami H."/>
        </authorList>
    </citation>
    <scope>NUCLEOTIDE SEQUENCE</scope>
    <source>
        <strain evidence="2">Expedition CK06-06</strain>
    </source>
</reference>
<feature type="compositionally biased region" description="Acidic residues" evidence="1">
    <location>
        <begin position="164"/>
        <end position="184"/>
    </location>
</feature>
<comment type="caution">
    <text evidence="2">The sequence shown here is derived from an EMBL/GenBank/DDBJ whole genome shotgun (WGS) entry which is preliminary data.</text>
</comment>
<organism evidence="2">
    <name type="scientific">marine sediment metagenome</name>
    <dbReference type="NCBI Taxonomy" id="412755"/>
    <lineage>
        <taxon>unclassified sequences</taxon>
        <taxon>metagenomes</taxon>
        <taxon>ecological metagenomes</taxon>
    </lineage>
</organism>
<proteinExistence type="predicted"/>
<protein>
    <submittedName>
        <fullName evidence="2">Uncharacterized protein</fullName>
    </submittedName>
</protein>